<dbReference type="InterPro" id="IPR025746">
    <property type="entry name" value="PilX_N_dom"/>
</dbReference>
<sequence>MNGIKCRAQQGMALFVSLIFLLLLTIIGVVGMQNATLQEKMAGNSKFKNESLQYAESGLRAGEDVIADAVAEGTSLICDACVGSQCNVPTWGQASASSGVCYVWRSSPNSLFYIQNLGQSTAAINVQTGSSATLYRVTSVASVGNATTALESIYAVQSQ</sequence>
<feature type="transmembrane region" description="Helical" evidence="1">
    <location>
        <begin position="12"/>
        <end position="32"/>
    </location>
</feature>
<dbReference type="RefSeq" id="WP_208855310.1">
    <property type="nucleotide sequence ID" value="NZ_JAODZF010000007.1"/>
</dbReference>
<dbReference type="EMBL" id="JAODZF010000007">
    <property type="protein sequence ID" value="MDH0143067.1"/>
    <property type="molecule type" value="Genomic_DNA"/>
</dbReference>
<feature type="domain" description="Type 4 fimbrial biogenesis protein PilX N-terminal" evidence="2">
    <location>
        <begin position="10"/>
        <end position="60"/>
    </location>
</feature>
<gene>
    <name evidence="3" type="ORF">N7380_12145</name>
</gene>
<comment type="caution">
    <text evidence="3">The sequence shown here is derived from an EMBL/GenBank/DDBJ whole genome shotgun (WGS) entry which is preliminary data.</text>
</comment>
<proteinExistence type="predicted"/>
<keyword evidence="1" id="KW-0472">Membrane</keyword>
<evidence type="ECO:0000256" key="1">
    <source>
        <dbReference type="SAM" id="Phobius"/>
    </source>
</evidence>
<evidence type="ECO:0000313" key="3">
    <source>
        <dbReference type="EMBL" id="MDH0143067.1"/>
    </source>
</evidence>
<name>A0AB73HYW3_AQUAC</name>
<dbReference type="Proteomes" id="UP001158058">
    <property type="component" value="Unassembled WGS sequence"/>
</dbReference>
<reference evidence="3" key="1">
    <citation type="submission" date="2022-09" db="EMBL/GenBank/DDBJ databases">
        <title>Intensive care unit water sources are persistently colonized with multi-drug resistant bacteria and are the site of extensive horizontal gene transfer of antibiotic resistance genes.</title>
        <authorList>
            <person name="Diorio-Toth L."/>
        </authorList>
    </citation>
    <scope>NUCLEOTIDE SEQUENCE</scope>
    <source>
        <strain evidence="3">GD04146</strain>
    </source>
</reference>
<dbReference type="AlphaFoldDB" id="A0AB73HYW3"/>
<protein>
    <submittedName>
        <fullName evidence="3">PilX N-terminal domain-containing pilus assembly protein</fullName>
    </submittedName>
</protein>
<evidence type="ECO:0000259" key="2">
    <source>
        <dbReference type="Pfam" id="PF14341"/>
    </source>
</evidence>
<organism evidence="3 4">
    <name type="scientific">Aquipseudomonas alcaligenes</name>
    <name type="common">Pseudomonas alcaligenes</name>
    <dbReference type="NCBI Taxonomy" id="43263"/>
    <lineage>
        <taxon>Bacteria</taxon>
        <taxon>Pseudomonadati</taxon>
        <taxon>Pseudomonadota</taxon>
        <taxon>Gammaproteobacteria</taxon>
        <taxon>Pseudomonadales</taxon>
        <taxon>Pseudomonadaceae</taxon>
        <taxon>Aquipseudomonas</taxon>
    </lineage>
</organism>
<keyword evidence="1" id="KW-0812">Transmembrane</keyword>
<keyword evidence="1" id="KW-1133">Transmembrane helix</keyword>
<dbReference type="Pfam" id="PF14341">
    <property type="entry name" value="PilX_N"/>
    <property type="match status" value="1"/>
</dbReference>
<accession>A0AB73HYW3</accession>
<evidence type="ECO:0000313" key="4">
    <source>
        <dbReference type="Proteomes" id="UP001158058"/>
    </source>
</evidence>